<feature type="region of interest" description="Disordered" evidence="1">
    <location>
        <begin position="111"/>
        <end position="141"/>
    </location>
</feature>
<sequence>MCKRFEDGLNKDIRLLVRILELKKFVVLVDRACKAEELGKEKRKADFVARYSKKRAMSKPYQSSSKKSHDLYSRPNVSVGYANRDRGKQYSSPKAQVTSVSSIGSLLEKDRYQNVRSSNTTSRGRPPRNAGNMSSSKGTTKDSVIRFEARAPARAYTIRAREDASSQDVITDTFSLYDTNSFPIEYTEFVIKVSNPLGKYVLGDKVCKNCALMTQGYCFPANLMLLLFDEFDVILGMDWLTLHDAVNSEILRIESDESSGLPVMISSMLAQRYVRKGCEAYLACVLDTKVSESKIELVLVVCEYLDVFPEELPRLSSIKEVEFAVELVPGTSPISIAPYRMAPTELK</sequence>
<name>A0A5B6VAI0_9ROSI</name>
<reference evidence="3" key="1">
    <citation type="journal article" date="2019" name="Plant Biotechnol. J.">
        <title>Genome sequencing of the Australian wild diploid species Gossypium australe highlights disease resistance and delayed gland morphogenesis.</title>
        <authorList>
            <person name="Cai Y."/>
            <person name="Cai X."/>
            <person name="Wang Q."/>
            <person name="Wang P."/>
            <person name="Zhang Y."/>
            <person name="Cai C."/>
            <person name="Xu Y."/>
            <person name="Wang K."/>
            <person name="Zhou Z."/>
            <person name="Wang C."/>
            <person name="Geng S."/>
            <person name="Li B."/>
            <person name="Dong Q."/>
            <person name="Hou Y."/>
            <person name="Wang H."/>
            <person name="Ai P."/>
            <person name="Liu Z."/>
            <person name="Yi F."/>
            <person name="Sun M."/>
            <person name="An G."/>
            <person name="Cheng J."/>
            <person name="Zhang Y."/>
            <person name="Shi Q."/>
            <person name="Xie Y."/>
            <person name="Shi X."/>
            <person name="Chang Y."/>
            <person name="Huang F."/>
            <person name="Chen Y."/>
            <person name="Hong S."/>
            <person name="Mi L."/>
            <person name="Sun Q."/>
            <person name="Zhang L."/>
            <person name="Zhou B."/>
            <person name="Peng R."/>
            <person name="Zhang X."/>
            <person name="Liu F."/>
        </authorList>
    </citation>
    <scope>NUCLEOTIDE SEQUENCE [LARGE SCALE GENOMIC DNA]</scope>
    <source>
        <strain evidence="3">cv. PA1801</strain>
    </source>
</reference>
<feature type="region of interest" description="Disordered" evidence="1">
    <location>
        <begin position="56"/>
        <end position="97"/>
    </location>
</feature>
<comment type="caution">
    <text evidence="2">The sequence shown here is derived from an EMBL/GenBank/DDBJ whole genome shotgun (WGS) entry which is preliminary data.</text>
</comment>
<evidence type="ECO:0000313" key="2">
    <source>
        <dbReference type="EMBL" id="KAA3466198.1"/>
    </source>
</evidence>
<accession>A0A5B6VAI0</accession>
<dbReference type="CDD" id="cd00303">
    <property type="entry name" value="retropepsin_like"/>
    <property type="match status" value="1"/>
</dbReference>
<evidence type="ECO:0000313" key="3">
    <source>
        <dbReference type="Proteomes" id="UP000325315"/>
    </source>
</evidence>
<gene>
    <name evidence="2" type="ORF">EPI10_001311</name>
</gene>
<dbReference type="OrthoDB" id="786726at2759"/>
<dbReference type="PANTHER" id="PTHR15503:SF45">
    <property type="entry name" value="RNA-DIRECTED DNA POLYMERASE HOMOLOG"/>
    <property type="match status" value="1"/>
</dbReference>
<dbReference type="PANTHER" id="PTHR15503">
    <property type="entry name" value="LDOC1 RELATED"/>
    <property type="match status" value="1"/>
</dbReference>
<evidence type="ECO:0000256" key="1">
    <source>
        <dbReference type="SAM" id="MobiDB-lite"/>
    </source>
</evidence>
<feature type="compositionally biased region" description="Polar residues" evidence="1">
    <location>
        <begin position="114"/>
        <end position="123"/>
    </location>
</feature>
<organism evidence="2 3">
    <name type="scientific">Gossypium australe</name>
    <dbReference type="NCBI Taxonomy" id="47621"/>
    <lineage>
        <taxon>Eukaryota</taxon>
        <taxon>Viridiplantae</taxon>
        <taxon>Streptophyta</taxon>
        <taxon>Embryophyta</taxon>
        <taxon>Tracheophyta</taxon>
        <taxon>Spermatophyta</taxon>
        <taxon>Magnoliopsida</taxon>
        <taxon>eudicotyledons</taxon>
        <taxon>Gunneridae</taxon>
        <taxon>Pentapetalae</taxon>
        <taxon>rosids</taxon>
        <taxon>malvids</taxon>
        <taxon>Malvales</taxon>
        <taxon>Malvaceae</taxon>
        <taxon>Malvoideae</taxon>
        <taxon>Gossypium</taxon>
    </lineage>
</organism>
<dbReference type="Pfam" id="PF08284">
    <property type="entry name" value="RVP_2"/>
    <property type="match status" value="1"/>
</dbReference>
<proteinExistence type="predicted"/>
<dbReference type="InterPro" id="IPR032567">
    <property type="entry name" value="RTL1-rel"/>
</dbReference>
<keyword evidence="3" id="KW-1185">Reference proteome</keyword>
<dbReference type="AlphaFoldDB" id="A0A5B6VAI0"/>
<protein>
    <submittedName>
        <fullName evidence="2">Gag-Pol polyprotein</fullName>
    </submittedName>
</protein>
<dbReference type="EMBL" id="SMMG02000007">
    <property type="protein sequence ID" value="KAA3466198.1"/>
    <property type="molecule type" value="Genomic_DNA"/>
</dbReference>
<dbReference type="Proteomes" id="UP000325315">
    <property type="component" value="Unassembled WGS sequence"/>
</dbReference>